<dbReference type="InterPro" id="IPR046726">
    <property type="entry name" value="DUF6618"/>
</dbReference>
<organism evidence="1 2">
    <name type="scientific">Thermoanaerobacterium thermosaccharolyticum M0795</name>
    <dbReference type="NCBI Taxonomy" id="698948"/>
    <lineage>
        <taxon>Bacteria</taxon>
        <taxon>Bacillati</taxon>
        <taxon>Bacillota</taxon>
        <taxon>Clostridia</taxon>
        <taxon>Thermoanaerobacterales</taxon>
        <taxon>Thermoanaerobacteraceae</taxon>
        <taxon>Thermoanaerobacterium</taxon>
    </lineage>
</organism>
<dbReference type="Proteomes" id="UP000010845">
    <property type="component" value="Plasmid pTHETHE01"/>
</dbReference>
<dbReference type="AlphaFoldDB" id="L0IQC6"/>
<proteinExistence type="predicted"/>
<protein>
    <submittedName>
        <fullName evidence="1">Uncharacterized protein</fullName>
    </submittedName>
</protein>
<geneLocation type="plasmid" evidence="1 2">
    <name>pTHETHE01</name>
</geneLocation>
<evidence type="ECO:0000313" key="1">
    <source>
        <dbReference type="EMBL" id="AGB20411.1"/>
    </source>
</evidence>
<sequence length="129" mass="14673">MVKFKCTHEFDDGEKQDWIGTIDDIKNYGSHYEIKISARGTSNIVILGKYSNGWFLVIPSWDVGTSLSKYLSDINYNKEKLIMITENEIDGATIAYALNELEKEGLIKVLEKEGLIKLLEKEGLIKVIE</sequence>
<dbReference type="PATRIC" id="fig|698948.3.peg.2852"/>
<name>L0IQC6_THETR</name>
<gene>
    <name evidence="1" type="ORF">Thethe_02861</name>
</gene>
<dbReference type="RefSeq" id="WP_015297546.1">
    <property type="nucleotide sequence ID" value="NC_019956.1"/>
</dbReference>
<reference evidence="1 2" key="1">
    <citation type="submission" date="2012-03" db="EMBL/GenBank/DDBJ databases">
        <title>Complete sequence of plasmid of Thermoanaerobacterium thermosaccharolyticum M0795.</title>
        <authorList>
            <consortium name="US DOE Joint Genome Institute"/>
            <person name="Lucas S."/>
            <person name="Han J."/>
            <person name="Lapidus A."/>
            <person name="Cheng J.-F."/>
            <person name="Goodwin L."/>
            <person name="Pitluck S."/>
            <person name="Peters L."/>
            <person name="Teshima H."/>
            <person name="Detter J.C."/>
            <person name="Han C."/>
            <person name="Tapia R."/>
            <person name="Land M."/>
            <person name="Hauser L."/>
            <person name="Kyrpides N."/>
            <person name="Ivanova N."/>
            <person name="Pagani I."/>
            <person name="Feinberg L."/>
            <person name="Folden J."/>
            <person name="Hogsett D."/>
            <person name="Shaw J."/>
            <person name="Woyke T."/>
        </authorList>
    </citation>
    <scope>NUCLEOTIDE SEQUENCE [LARGE SCALE GENOMIC DNA]</scope>
    <source>
        <strain evidence="1 2">M0795</strain>
        <plasmid evidence="2">Plasmid pTHETHE01</plasmid>
    </source>
</reference>
<dbReference type="HOGENOM" id="CLU_1947830_0_0_9"/>
<dbReference type="KEGG" id="tto:Thethe_02861"/>
<dbReference type="Pfam" id="PF20323">
    <property type="entry name" value="DUF6618"/>
    <property type="match status" value="1"/>
</dbReference>
<accession>L0IQC6</accession>
<evidence type="ECO:0000313" key="2">
    <source>
        <dbReference type="Proteomes" id="UP000010845"/>
    </source>
</evidence>
<dbReference type="EMBL" id="CP003067">
    <property type="protein sequence ID" value="AGB20411.1"/>
    <property type="molecule type" value="Genomic_DNA"/>
</dbReference>
<keyword evidence="1" id="KW-0614">Plasmid</keyword>